<protein>
    <recommendedName>
        <fullName evidence="4">Eukaryotic translation initiation factor 3 subunit C N-terminal domain-containing protein</fullName>
    </recommendedName>
</protein>
<dbReference type="Proteomes" id="UP001157006">
    <property type="component" value="Chromosome 1S"/>
</dbReference>
<reference evidence="5 6" key="1">
    <citation type="submission" date="2023-01" db="EMBL/GenBank/DDBJ databases">
        <authorList>
            <person name="Kreplak J."/>
        </authorList>
    </citation>
    <scope>NUCLEOTIDE SEQUENCE [LARGE SCALE GENOMIC DNA]</scope>
</reference>
<sequence length="115" mass="13077">MITLNPGSSKLKLVATDFLNKKRGIGRFEQVEQLTFLTKVAKTPSQKLDFIFNVVSAKFDDNLGLSGHMPITVWKKCVQNMLLILDILVQFPNIKVDYSVDPDENETQKRDDYDG</sequence>
<proteinExistence type="predicted"/>
<dbReference type="GO" id="GO:0003723">
    <property type="term" value="F:RNA binding"/>
    <property type="evidence" value="ECO:0007669"/>
    <property type="project" value="InterPro"/>
</dbReference>
<dbReference type="Pfam" id="PF05470">
    <property type="entry name" value="eIF-3c_N"/>
    <property type="match status" value="1"/>
</dbReference>
<dbReference type="EMBL" id="OX451735">
    <property type="protein sequence ID" value="CAI8595088.1"/>
    <property type="molecule type" value="Genomic_DNA"/>
</dbReference>
<name>A0AAV0ZC34_VICFA</name>
<keyword evidence="1" id="KW-0963">Cytoplasm</keyword>
<evidence type="ECO:0000256" key="3">
    <source>
        <dbReference type="ARBA" id="ARBA00022917"/>
    </source>
</evidence>
<evidence type="ECO:0000259" key="4">
    <source>
        <dbReference type="Pfam" id="PF05470"/>
    </source>
</evidence>
<evidence type="ECO:0000256" key="2">
    <source>
        <dbReference type="ARBA" id="ARBA00022540"/>
    </source>
</evidence>
<accession>A0AAV0ZC34</accession>
<dbReference type="AlphaFoldDB" id="A0AAV0ZC34"/>
<dbReference type="InterPro" id="IPR008905">
    <property type="entry name" value="EIF3C_N_dom"/>
</dbReference>
<dbReference type="GO" id="GO:0003743">
    <property type="term" value="F:translation initiation factor activity"/>
    <property type="evidence" value="ECO:0007669"/>
    <property type="project" value="UniProtKB-KW"/>
</dbReference>
<dbReference type="PANTHER" id="PTHR13937:SF0">
    <property type="entry name" value="EUKARYOTIC TRANSLATION INITIATION FACTOR 3 SUBUNIT C-RELATED"/>
    <property type="match status" value="1"/>
</dbReference>
<gene>
    <name evidence="5" type="ORF">VFH_I174120</name>
</gene>
<organism evidence="5 6">
    <name type="scientific">Vicia faba</name>
    <name type="common">Broad bean</name>
    <name type="synonym">Faba vulgaris</name>
    <dbReference type="NCBI Taxonomy" id="3906"/>
    <lineage>
        <taxon>Eukaryota</taxon>
        <taxon>Viridiplantae</taxon>
        <taxon>Streptophyta</taxon>
        <taxon>Embryophyta</taxon>
        <taxon>Tracheophyta</taxon>
        <taxon>Spermatophyta</taxon>
        <taxon>Magnoliopsida</taxon>
        <taxon>eudicotyledons</taxon>
        <taxon>Gunneridae</taxon>
        <taxon>Pentapetalae</taxon>
        <taxon>rosids</taxon>
        <taxon>fabids</taxon>
        <taxon>Fabales</taxon>
        <taxon>Fabaceae</taxon>
        <taxon>Papilionoideae</taxon>
        <taxon>50 kb inversion clade</taxon>
        <taxon>NPAAA clade</taxon>
        <taxon>Hologalegina</taxon>
        <taxon>IRL clade</taxon>
        <taxon>Fabeae</taxon>
        <taxon>Vicia</taxon>
    </lineage>
</organism>
<dbReference type="GO" id="GO:0005852">
    <property type="term" value="C:eukaryotic translation initiation factor 3 complex"/>
    <property type="evidence" value="ECO:0007669"/>
    <property type="project" value="InterPro"/>
</dbReference>
<keyword evidence="6" id="KW-1185">Reference proteome</keyword>
<evidence type="ECO:0000256" key="1">
    <source>
        <dbReference type="ARBA" id="ARBA00022490"/>
    </source>
</evidence>
<dbReference type="InterPro" id="IPR027516">
    <property type="entry name" value="EIF3C"/>
</dbReference>
<evidence type="ECO:0000313" key="5">
    <source>
        <dbReference type="EMBL" id="CAI8595088.1"/>
    </source>
</evidence>
<dbReference type="PANTHER" id="PTHR13937">
    <property type="entry name" value="EUKARYOTIC TRANSLATION INITATION FACTOR 3, SUBUNIT 8 EIF3S8 -RELATED"/>
    <property type="match status" value="1"/>
</dbReference>
<keyword evidence="3" id="KW-0648">Protein biosynthesis</keyword>
<evidence type="ECO:0000313" key="6">
    <source>
        <dbReference type="Proteomes" id="UP001157006"/>
    </source>
</evidence>
<dbReference type="GO" id="GO:0031369">
    <property type="term" value="F:translation initiation factor binding"/>
    <property type="evidence" value="ECO:0007669"/>
    <property type="project" value="InterPro"/>
</dbReference>
<feature type="domain" description="Eukaryotic translation initiation factor 3 subunit C N-terminal" evidence="4">
    <location>
        <begin position="22"/>
        <end position="114"/>
    </location>
</feature>
<keyword evidence="2" id="KW-0396">Initiation factor</keyword>